<organism evidence="2 3">
    <name type="scientific">Actinokineospora bangkokensis</name>
    <dbReference type="NCBI Taxonomy" id="1193682"/>
    <lineage>
        <taxon>Bacteria</taxon>
        <taxon>Bacillati</taxon>
        <taxon>Actinomycetota</taxon>
        <taxon>Actinomycetes</taxon>
        <taxon>Pseudonocardiales</taxon>
        <taxon>Pseudonocardiaceae</taxon>
        <taxon>Actinokineospora</taxon>
    </lineage>
</organism>
<dbReference type="AlphaFoldDB" id="A0A1Q9LE87"/>
<evidence type="ECO:0000256" key="1">
    <source>
        <dbReference type="SAM" id="Phobius"/>
    </source>
</evidence>
<reference evidence="2 3" key="1">
    <citation type="submission" date="2016-10" db="EMBL/GenBank/DDBJ databases">
        <title>The Draft Genome Sequence of Actinokineospora bangkokensis 44EHWT reveals the biosynthetic pathway of antifungal compounds Thailandins with unusual extender unit butylmalonyl-CoA.</title>
        <authorList>
            <person name="Greule A."/>
            <person name="Intra B."/>
            <person name="Flemming S."/>
            <person name="Rommel M.G."/>
            <person name="Panbangred W."/>
            <person name="Bechthold A."/>
        </authorList>
    </citation>
    <scope>NUCLEOTIDE SEQUENCE [LARGE SCALE GENOMIC DNA]</scope>
    <source>
        <strain evidence="2 3">44EHW</strain>
    </source>
</reference>
<dbReference type="Proteomes" id="UP000186040">
    <property type="component" value="Unassembled WGS sequence"/>
</dbReference>
<sequence>MLAWGAWLAVEFGSASFRDAWQGLAIFVGGPLLHDLLIAPVVGGVAVLIGRLVPRWAGPVKAGVVASAVLALLAVPLLWRPFGVPVNPGLHDRDYWAGLGIALGVVWVGVLAFLGVRALVRSRQTGAAPEA</sequence>
<name>A0A1Q9LE87_9PSEU</name>
<keyword evidence="1" id="KW-0812">Transmembrane</keyword>
<keyword evidence="1" id="KW-0472">Membrane</keyword>
<evidence type="ECO:0000313" key="2">
    <source>
        <dbReference type="EMBL" id="OLR90309.1"/>
    </source>
</evidence>
<protein>
    <submittedName>
        <fullName evidence="2">Uncharacterized protein</fullName>
    </submittedName>
</protein>
<evidence type="ECO:0000313" key="3">
    <source>
        <dbReference type="Proteomes" id="UP000186040"/>
    </source>
</evidence>
<keyword evidence="3" id="KW-1185">Reference proteome</keyword>
<feature type="transmembrane region" description="Helical" evidence="1">
    <location>
        <begin position="95"/>
        <end position="116"/>
    </location>
</feature>
<proteinExistence type="predicted"/>
<dbReference type="OrthoDB" id="3630320at2"/>
<feature type="transmembrane region" description="Helical" evidence="1">
    <location>
        <begin position="62"/>
        <end position="79"/>
    </location>
</feature>
<dbReference type="STRING" id="1193682.BJP25_02850"/>
<gene>
    <name evidence="2" type="ORF">BJP25_02850</name>
</gene>
<comment type="caution">
    <text evidence="2">The sequence shown here is derived from an EMBL/GenBank/DDBJ whole genome shotgun (WGS) entry which is preliminary data.</text>
</comment>
<dbReference type="EMBL" id="MKQR01000028">
    <property type="protein sequence ID" value="OLR90309.1"/>
    <property type="molecule type" value="Genomic_DNA"/>
</dbReference>
<feature type="transmembrane region" description="Helical" evidence="1">
    <location>
        <begin position="25"/>
        <end position="50"/>
    </location>
</feature>
<keyword evidence="1" id="KW-1133">Transmembrane helix</keyword>
<accession>A0A1Q9LE87</accession>